<name>A0A3B1A307_9ZZZZ</name>
<dbReference type="CDD" id="cd17541">
    <property type="entry name" value="REC_CheB-like"/>
    <property type="match status" value="1"/>
</dbReference>
<dbReference type="InterPro" id="IPR035909">
    <property type="entry name" value="CheB_C"/>
</dbReference>
<dbReference type="Gene3D" id="3.40.50.180">
    <property type="entry name" value="Methylesterase CheB, C-terminal domain"/>
    <property type="match status" value="1"/>
</dbReference>
<dbReference type="GO" id="GO:0000156">
    <property type="term" value="F:phosphorelay response regulator activity"/>
    <property type="evidence" value="ECO:0007669"/>
    <property type="project" value="InterPro"/>
</dbReference>
<dbReference type="EC" id="3.1.1.61" evidence="4"/>
<dbReference type="InterPro" id="IPR008248">
    <property type="entry name" value="CheB-like"/>
</dbReference>
<keyword evidence="6" id="KW-1133">Transmembrane helix</keyword>
<keyword evidence="2" id="KW-0145">Chemotaxis</keyword>
<accession>A0A3B1A307</accession>
<keyword evidence="6" id="KW-0472">Membrane</keyword>
<dbReference type="PANTHER" id="PTHR42872:SF6">
    <property type="entry name" value="PROTEIN-GLUTAMATE METHYLESTERASE_PROTEIN-GLUTAMINE GLUTAMINASE"/>
    <property type="match status" value="1"/>
</dbReference>
<dbReference type="NCBIfam" id="NF009206">
    <property type="entry name" value="PRK12555.1"/>
    <property type="match status" value="1"/>
</dbReference>
<organism evidence="9">
    <name type="scientific">hydrothermal vent metagenome</name>
    <dbReference type="NCBI Taxonomy" id="652676"/>
    <lineage>
        <taxon>unclassified sequences</taxon>
        <taxon>metagenomes</taxon>
        <taxon>ecological metagenomes</taxon>
    </lineage>
</organism>
<keyword evidence="3 9" id="KW-0378">Hydrolase</keyword>
<dbReference type="PROSITE" id="PS50122">
    <property type="entry name" value="CHEB"/>
    <property type="match status" value="1"/>
</dbReference>
<evidence type="ECO:0000259" key="7">
    <source>
        <dbReference type="PROSITE" id="PS50110"/>
    </source>
</evidence>
<dbReference type="PANTHER" id="PTHR42872">
    <property type="entry name" value="PROTEIN-GLUTAMATE METHYLESTERASE/PROTEIN-GLUTAMINE GLUTAMINASE"/>
    <property type="match status" value="1"/>
</dbReference>
<dbReference type="EMBL" id="UOFS01000042">
    <property type="protein sequence ID" value="VAX00139.1"/>
    <property type="molecule type" value="Genomic_DNA"/>
</dbReference>
<evidence type="ECO:0000256" key="2">
    <source>
        <dbReference type="ARBA" id="ARBA00022500"/>
    </source>
</evidence>
<dbReference type="PIRSF" id="PIRSF000876">
    <property type="entry name" value="RR_chemtxs_CheB"/>
    <property type="match status" value="1"/>
</dbReference>
<dbReference type="Pfam" id="PF01339">
    <property type="entry name" value="CheB_methylest"/>
    <property type="match status" value="1"/>
</dbReference>
<dbReference type="InterPro" id="IPR001789">
    <property type="entry name" value="Sig_transdc_resp-reg_receiver"/>
</dbReference>
<dbReference type="InterPro" id="IPR000673">
    <property type="entry name" value="Sig_transdc_resp-reg_Me-estase"/>
</dbReference>
<dbReference type="SUPFAM" id="SSF52172">
    <property type="entry name" value="CheY-like"/>
    <property type="match status" value="1"/>
</dbReference>
<evidence type="ECO:0000313" key="9">
    <source>
        <dbReference type="EMBL" id="VAX00139.1"/>
    </source>
</evidence>
<dbReference type="GO" id="GO:0006935">
    <property type="term" value="P:chemotaxis"/>
    <property type="evidence" value="ECO:0007669"/>
    <property type="project" value="UniProtKB-KW"/>
</dbReference>
<comment type="catalytic activity">
    <reaction evidence="5">
        <text>[protein]-L-glutamate 5-O-methyl ester + H2O = L-glutamyl-[protein] + methanol + H(+)</text>
        <dbReference type="Rhea" id="RHEA:23236"/>
        <dbReference type="Rhea" id="RHEA-COMP:10208"/>
        <dbReference type="Rhea" id="RHEA-COMP:10311"/>
        <dbReference type="ChEBI" id="CHEBI:15377"/>
        <dbReference type="ChEBI" id="CHEBI:15378"/>
        <dbReference type="ChEBI" id="CHEBI:17790"/>
        <dbReference type="ChEBI" id="CHEBI:29973"/>
        <dbReference type="ChEBI" id="CHEBI:82795"/>
        <dbReference type="EC" id="3.1.1.61"/>
    </reaction>
</comment>
<dbReference type="InterPro" id="IPR011006">
    <property type="entry name" value="CheY-like_superfamily"/>
</dbReference>
<dbReference type="GO" id="GO:0008984">
    <property type="term" value="F:protein-glutamate methylesterase activity"/>
    <property type="evidence" value="ECO:0007669"/>
    <property type="project" value="UniProtKB-EC"/>
</dbReference>
<keyword evidence="6" id="KW-0812">Transmembrane</keyword>
<dbReference type="SUPFAM" id="SSF52738">
    <property type="entry name" value="Methylesterase CheB, C-terminal domain"/>
    <property type="match status" value="1"/>
</dbReference>
<dbReference type="HAMAP" id="MF_00099">
    <property type="entry name" value="CheB_chemtxs"/>
    <property type="match status" value="1"/>
</dbReference>
<feature type="domain" description="CheB-type methylesterase" evidence="8">
    <location>
        <begin position="138"/>
        <end position="328"/>
    </location>
</feature>
<evidence type="ECO:0000256" key="5">
    <source>
        <dbReference type="ARBA" id="ARBA00048267"/>
    </source>
</evidence>
<proteinExistence type="inferred from homology"/>
<dbReference type="AlphaFoldDB" id="A0A3B1A307"/>
<evidence type="ECO:0000256" key="3">
    <source>
        <dbReference type="ARBA" id="ARBA00022801"/>
    </source>
</evidence>
<dbReference type="PROSITE" id="PS50110">
    <property type="entry name" value="RESPONSE_REGULATORY"/>
    <property type="match status" value="1"/>
</dbReference>
<gene>
    <name evidence="9" type="ORF">MNBD_GAMMA22-1147</name>
</gene>
<keyword evidence="1" id="KW-0963">Cytoplasm</keyword>
<dbReference type="Pfam" id="PF00072">
    <property type="entry name" value="Response_reg"/>
    <property type="match status" value="1"/>
</dbReference>
<dbReference type="SMART" id="SM00448">
    <property type="entry name" value="REC"/>
    <property type="match status" value="1"/>
</dbReference>
<dbReference type="CDD" id="cd16432">
    <property type="entry name" value="CheB_Rec"/>
    <property type="match status" value="1"/>
</dbReference>
<reference evidence="9" key="1">
    <citation type="submission" date="2018-06" db="EMBL/GenBank/DDBJ databases">
        <authorList>
            <person name="Zhirakovskaya E."/>
        </authorList>
    </citation>
    <scope>NUCLEOTIDE SEQUENCE</scope>
</reference>
<evidence type="ECO:0000256" key="6">
    <source>
        <dbReference type="SAM" id="Phobius"/>
    </source>
</evidence>
<evidence type="ECO:0000256" key="4">
    <source>
        <dbReference type="ARBA" id="ARBA00039140"/>
    </source>
</evidence>
<dbReference type="Gene3D" id="3.40.50.2300">
    <property type="match status" value="1"/>
</dbReference>
<feature type="domain" description="Response regulatory" evidence="7">
    <location>
        <begin position="2"/>
        <end position="119"/>
    </location>
</feature>
<dbReference type="GO" id="GO:0005737">
    <property type="term" value="C:cytoplasm"/>
    <property type="evidence" value="ECO:0007669"/>
    <property type="project" value="InterPro"/>
</dbReference>
<protein>
    <recommendedName>
        <fullName evidence="4">protein-glutamate methylesterase</fullName>
        <ecNumber evidence="4">3.1.1.61</ecNumber>
    </recommendedName>
</protein>
<sequence>MKIAIVNDDPITLELLNISVLSTPEHQVIWLAESGEQAANFAQTERPDLILMDINMPNMNGVQATRLIMQQSPCAILIVTSSIEDHSDLVFDALGAGAVDAVNTPVLLGNTDANGVDSLLHKIAAINLLIDSSIKHRIKTKKEILLIGASTGGPSALATILAALPIDFPIPIVIVQHVDVQFVSGLCDWLNKQTQLTVKLAEQGSHLFSGNVYMANSDKHLTINKFDVVQYQIEPLDSIHRPSINVLFDSIAHNWSGEALGVLLTGMGKDGAAGLLAMHKQDFCTFAQDEQSCAVYGMPKAAINLNAVDTVLPLDEIAKAICRHFNVDIKSQVMVHE</sequence>
<evidence type="ECO:0000259" key="8">
    <source>
        <dbReference type="PROSITE" id="PS50122"/>
    </source>
</evidence>
<feature type="transmembrane region" description="Helical" evidence="6">
    <location>
        <begin position="144"/>
        <end position="166"/>
    </location>
</feature>
<evidence type="ECO:0000256" key="1">
    <source>
        <dbReference type="ARBA" id="ARBA00022490"/>
    </source>
</evidence>